<name>A0ABY9REY6_9BURK</name>
<accession>A0ABY9REY6</accession>
<dbReference type="Proteomes" id="UP001181355">
    <property type="component" value="Chromosome"/>
</dbReference>
<feature type="transmembrane region" description="Helical" evidence="5">
    <location>
        <begin position="114"/>
        <end position="134"/>
    </location>
</feature>
<keyword evidence="2 5" id="KW-0812">Transmembrane</keyword>
<dbReference type="GO" id="GO:0016874">
    <property type="term" value="F:ligase activity"/>
    <property type="evidence" value="ECO:0007669"/>
    <property type="project" value="UniProtKB-KW"/>
</dbReference>
<feature type="transmembrane region" description="Helical" evidence="5">
    <location>
        <begin position="223"/>
        <end position="243"/>
    </location>
</feature>
<reference evidence="7" key="1">
    <citation type="submission" date="2023-09" db="EMBL/GenBank/DDBJ databases">
        <title>Undibacterium sp. 20NA77.5 isolated from freshwater.</title>
        <authorList>
            <person name="Le V."/>
            <person name="Ko S.-R."/>
            <person name="Ahn C.-Y."/>
            <person name="Oh H.-M."/>
        </authorList>
    </citation>
    <scope>NUCLEOTIDE SEQUENCE</scope>
    <source>
        <strain evidence="7">20NA77.5</strain>
    </source>
</reference>
<evidence type="ECO:0000256" key="3">
    <source>
        <dbReference type="ARBA" id="ARBA00022989"/>
    </source>
</evidence>
<keyword evidence="8" id="KW-1185">Reference proteome</keyword>
<comment type="subcellular location">
    <subcellularLocation>
        <location evidence="1">Membrane</location>
        <topology evidence="1">Multi-pass membrane protein</topology>
    </subcellularLocation>
</comment>
<protein>
    <submittedName>
        <fullName evidence="7">O-antigen ligase family protein</fullName>
    </submittedName>
</protein>
<dbReference type="EMBL" id="CP133720">
    <property type="protein sequence ID" value="WMW79792.1"/>
    <property type="molecule type" value="Genomic_DNA"/>
</dbReference>
<sequence length="424" mass="47681">MPLNPSSTFRRDLPGHILSILPVSLVFPVAWMYVGFLLFLLAFVVSGEWTQKWQRVRQHPMLLPTLLMLGISSMAMLLHGTLNTEGLNGFLHYQIYFFLLVMLAVSPGDWQQRAVHSFFLGALIAASLFFLASLKLLPETTLFRSYVIYQGNKSILLGLLLAIAAVWMLHEWKVQHNHTWWRLAAFLYVVLGLFIGSKSRTAGLLFFVLVLMLGFAGARMRRWYLLALACLAGLGAVTVYQAAQQAAPVTCLAKEMHDRYQMSGVEILENRAICTVQQVRDFGKSGNVSEDGMRLQIYHNTWELVQQSPWTGHGVSQWLPLYQEKAKGSMSEKMTTPHNDYLLYWCELGIAGVVGLLLTFVWQFRVGVQLAKQRSADAIPVYLLSLSMMFAGAFNAILRDALFGLAMLILLAIPMASFRAGQRP</sequence>
<feature type="transmembrane region" description="Helical" evidence="5">
    <location>
        <begin position="403"/>
        <end position="421"/>
    </location>
</feature>
<feature type="transmembrane region" description="Helical" evidence="5">
    <location>
        <begin position="179"/>
        <end position="196"/>
    </location>
</feature>
<evidence type="ECO:0000256" key="5">
    <source>
        <dbReference type="SAM" id="Phobius"/>
    </source>
</evidence>
<evidence type="ECO:0000313" key="8">
    <source>
        <dbReference type="Proteomes" id="UP001181355"/>
    </source>
</evidence>
<feature type="transmembrane region" description="Helical" evidence="5">
    <location>
        <begin position="61"/>
        <end position="78"/>
    </location>
</feature>
<feature type="transmembrane region" description="Helical" evidence="5">
    <location>
        <begin position="376"/>
        <end position="397"/>
    </location>
</feature>
<evidence type="ECO:0000256" key="4">
    <source>
        <dbReference type="ARBA" id="ARBA00023136"/>
    </source>
</evidence>
<keyword evidence="4 5" id="KW-0472">Membrane</keyword>
<keyword evidence="3 5" id="KW-1133">Transmembrane helix</keyword>
<proteinExistence type="predicted"/>
<keyword evidence="7" id="KW-0436">Ligase</keyword>
<dbReference type="InterPro" id="IPR007016">
    <property type="entry name" value="O-antigen_ligase-rel_domated"/>
</dbReference>
<evidence type="ECO:0000256" key="2">
    <source>
        <dbReference type="ARBA" id="ARBA00022692"/>
    </source>
</evidence>
<dbReference type="PANTHER" id="PTHR37422:SF13">
    <property type="entry name" value="LIPOPOLYSACCHARIDE BIOSYNTHESIS PROTEIN PA4999-RELATED"/>
    <property type="match status" value="1"/>
</dbReference>
<feature type="transmembrane region" description="Helical" evidence="5">
    <location>
        <begin position="342"/>
        <end position="364"/>
    </location>
</feature>
<dbReference type="Pfam" id="PF04932">
    <property type="entry name" value="Wzy_C"/>
    <property type="match status" value="1"/>
</dbReference>
<dbReference type="InterPro" id="IPR051533">
    <property type="entry name" value="WaaL-like"/>
</dbReference>
<feature type="transmembrane region" description="Helical" evidence="5">
    <location>
        <begin position="154"/>
        <end position="172"/>
    </location>
</feature>
<feature type="transmembrane region" description="Helical" evidence="5">
    <location>
        <begin position="202"/>
        <end position="218"/>
    </location>
</feature>
<evidence type="ECO:0000313" key="7">
    <source>
        <dbReference type="EMBL" id="WMW79792.1"/>
    </source>
</evidence>
<gene>
    <name evidence="7" type="ORF">RF679_14210</name>
</gene>
<feature type="transmembrane region" description="Helical" evidence="5">
    <location>
        <begin position="20"/>
        <end position="49"/>
    </location>
</feature>
<feature type="domain" description="O-antigen ligase-related" evidence="6">
    <location>
        <begin position="189"/>
        <end position="356"/>
    </location>
</feature>
<organism evidence="7 8">
    <name type="scientific">Undibacterium cyanobacteriorum</name>
    <dbReference type="NCBI Taxonomy" id="3073561"/>
    <lineage>
        <taxon>Bacteria</taxon>
        <taxon>Pseudomonadati</taxon>
        <taxon>Pseudomonadota</taxon>
        <taxon>Betaproteobacteria</taxon>
        <taxon>Burkholderiales</taxon>
        <taxon>Oxalobacteraceae</taxon>
        <taxon>Undibacterium</taxon>
    </lineage>
</organism>
<dbReference type="PANTHER" id="PTHR37422">
    <property type="entry name" value="TEICHURONIC ACID BIOSYNTHESIS PROTEIN TUAE"/>
    <property type="match status" value="1"/>
</dbReference>
<evidence type="ECO:0000259" key="6">
    <source>
        <dbReference type="Pfam" id="PF04932"/>
    </source>
</evidence>
<evidence type="ECO:0000256" key="1">
    <source>
        <dbReference type="ARBA" id="ARBA00004141"/>
    </source>
</evidence>
<dbReference type="RefSeq" id="WP_309481287.1">
    <property type="nucleotide sequence ID" value="NZ_CP133720.1"/>
</dbReference>